<dbReference type="Gene3D" id="2.160.10.10">
    <property type="entry name" value="Hexapeptide repeat proteins"/>
    <property type="match status" value="1"/>
</dbReference>
<dbReference type="PROSITE" id="PS00101">
    <property type="entry name" value="HEXAPEP_TRANSFERASES"/>
    <property type="match status" value="1"/>
</dbReference>
<keyword evidence="7" id="KW-0677">Repeat</keyword>
<dbReference type="InterPro" id="IPR042122">
    <property type="entry name" value="Ser_AcTrfase_N_sf"/>
</dbReference>
<dbReference type="InterPro" id="IPR005881">
    <property type="entry name" value="Ser_O-AcTrfase"/>
</dbReference>
<evidence type="ECO:0000256" key="8">
    <source>
        <dbReference type="ARBA" id="ARBA00023315"/>
    </source>
</evidence>
<dbReference type="SMART" id="SM00971">
    <property type="entry name" value="SATase_N"/>
    <property type="match status" value="1"/>
</dbReference>
<accession>F2J515</accession>
<evidence type="ECO:0000313" key="13">
    <source>
        <dbReference type="Proteomes" id="UP000008130"/>
    </source>
</evidence>
<keyword evidence="13" id="KW-1185">Reference proteome</keyword>
<dbReference type="STRING" id="991905.SL003B_1629"/>
<dbReference type="OrthoDB" id="9801456at2"/>
<comment type="similarity">
    <text evidence="2 10">Belongs to the transferase hexapeptide repeat family.</text>
</comment>
<dbReference type="InterPro" id="IPR018357">
    <property type="entry name" value="Hexapep_transf_CS"/>
</dbReference>
<dbReference type="PIRSF" id="PIRSF000441">
    <property type="entry name" value="CysE"/>
    <property type="match status" value="1"/>
</dbReference>
<dbReference type="CDD" id="cd03354">
    <property type="entry name" value="LbH_SAT"/>
    <property type="match status" value="1"/>
</dbReference>
<dbReference type="HOGENOM" id="CLU_051638_0_1_5"/>
<dbReference type="InterPro" id="IPR053376">
    <property type="entry name" value="Serine_acetyltransferase"/>
</dbReference>
<gene>
    <name evidence="12" type="primary">cysE</name>
    <name evidence="12" type="ordered locus">SL003B_1629</name>
</gene>
<evidence type="ECO:0000256" key="5">
    <source>
        <dbReference type="ARBA" id="ARBA00022605"/>
    </source>
</evidence>
<evidence type="ECO:0000256" key="9">
    <source>
        <dbReference type="ARBA" id="ARBA00049486"/>
    </source>
</evidence>
<dbReference type="NCBIfam" id="NF041874">
    <property type="entry name" value="EPS_EpsC"/>
    <property type="match status" value="1"/>
</dbReference>
<keyword evidence="6 10" id="KW-0808">Transferase</keyword>
<dbReference type="GO" id="GO:0006535">
    <property type="term" value="P:cysteine biosynthetic process from serine"/>
    <property type="evidence" value="ECO:0007669"/>
    <property type="project" value="InterPro"/>
</dbReference>
<dbReference type="InterPro" id="IPR001451">
    <property type="entry name" value="Hexapep"/>
</dbReference>
<name>F2J515_POLGS</name>
<evidence type="ECO:0000256" key="2">
    <source>
        <dbReference type="ARBA" id="ARBA00007274"/>
    </source>
</evidence>
<dbReference type="FunFam" id="2.160.10.10:FF:000002">
    <property type="entry name" value="Serine acetyltransferase"/>
    <property type="match status" value="1"/>
</dbReference>
<dbReference type="Gene3D" id="1.10.3130.10">
    <property type="entry name" value="serine acetyltransferase, domain 1"/>
    <property type="match status" value="1"/>
</dbReference>
<dbReference type="Pfam" id="PF00132">
    <property type="entry name" value="Hexapep"/>
    <property type="match status" value="1"/>
</dbReference>
<comment type="pathway">
    <text evidence="1">Amino-acid biosynthesis; L-cysteine biosynthesis; L-cysteine from L-serine: step 1/2.</text>
</comment>
<sequence length="272" mass="29604">MPNSIVRQNAGTVAQHDPVWQQLREEAEAMVAGEPALSSFVYETVLNHRRLEDAVIHRLGDRLGRDVVSASLIRQTYSEALADEPELGEIFRVDMVAVYDRDPACTRLLEPVLYFKGFHALQTHRLANWLWRRGRLDFALYLQSRASEVFQVDIHPAVPVGRGIFIDHATGLVVGSTAVIEDDVSILQGVTLGGTGKERGDRHPKIRRGVLIGAGAKVLGNLEIGHCSRIAAGSVVLEAVPPNSTVAGVPARIVGKAGCSEPARSMDQLLPE</sequence>
<evidence type="ECO:0000256" key="4">
    <source>
        <dbReference type="ARBA" id="ARBA00018522"/>
    </source>
</evidence>
<dbReference type="Proteomes" id="UP000008130">
    <property type="component" value="Chromosome"/>
</dbReference>
<dbReference type="GO" id="GO:0005737">
    <property type="term" value="C:cytoplasm"/>
    <property type="evidence" value="ECO:0007669"/>
    <property type="project" value="InterPro"/>
</dbReference>
<evidence type="ECO:0000256" key="7">
    <source>
        <dbReference type="ARBA" id="ARBA00022737"/>
    </source>
</evidence>
<dbReference type="RefSeq" id="WP_013652374.1">
    <property type="nucleotide sequence ID" value="NC_015259.1"/>
</dbReference>
<dbReference type="EC" id="2.3.1.30" evidence="3 10"/>
<feature type="domain" description="Serine acetyltransferase N-terminal" evidence="11">
    <location>
        <begin position="19"/>
        <end position="123"/>
    </location>
</feature>
<dbReference type="NCBIfam" id="TIGR01172">
    <property type="entry name" value="cysE"/>
    <property type="match status" value="1"/>
</dbReference>
<evidence type="ECO:0000256" key="6">
    <source>
        <dbReference type="ARBA" id="ARBA00022679"/>
    </source>
</evidence>
<evidence type="ECO:0000256" key="1">
    <source>
        <dbReference type="ARBA" id="ARBA00004876"/>
    </source>
</evidence>
<dbReference type="Pfam" id="PF06426">
    <property type="entry name" value="SATase_N"/>
    <property type="match status" value="1"/>
</dbReference>
<organism evidence="12 13">
    <name type="scientific">Polymorphum gilvum (strain LMG 25793 / CGMCC 1.9160 / SL003B-26A1)</name>
    <dbReference type="NCBI Taxonomy" id="991905"/>
    <lineage>
        <taxon>Bacteria</taxon>
        <taxon>Pseudomonadati</taxon>
        <taxon>Pseudomonadota</taxon>
        <taxon>Alphaproteobacteria</taxon>
        <taxon>Rhodobacterales</taxon>
        <taxon>Paracoccaceae</taxon>
        <taxon>Polymorphum</taxon>
    </lineage>
</organism>
<protein>
    <recommendedName>
        <fullName evidence="4 10">Serine acetyltransferase</fullName>
        <ecNumber evidence="3 10">2.3.1.30</ecNumber>
    </recommendedName>
</protein>
<evidence type="ECO:0000313" key="12">
    <source>
        <dbReference type="EMBL" id="ADZ70057.1"/>
    </source>
</evidence>
<dbReference type="EMBL" id="CP002568">
    <property type="protein sequence ID" value="ADZ70057.1"/>
    <property type="molecule type" value="Genomic_DNA"/>
</dbReference>
<evidence type="ECO:0000256" key="10">
    <source>
        <dbReference type="PIRNR" id="PIRNR000441"/>
    </source>
</evidence>
<dbReference type="UniPathway" id="UPA00136">
    <property type="reaction ID" value="UER00199"/>
</dbReference>
<evidence type="ECO:0000259" key="11">
    <source>
        <dbReference type="SMART" id="SM00971"/>
    </source>
</evidence>
<dbReference type="KEGG" id="pgv:SL003B_1629"/>
<proteinExistence type="inferred from homology"/>
<keyword evidence="8 10" id="KW-0012">Acyltransferase</keyword>
<dbReference type="PANTHER" id="PTHR42811">
    <property type="entry name" value="SERINE ACETYLTRANSFERASE"/>
    <property type="match status" value="1"/>
</dbReference>
<dbReference type="InterPro" id="IPR045304">
    <property type="entry name" value="LbH_SAT"/>
</dbReference>
<dbReference type="AlphaFoldDB" id="F2J515"/>
<comment type="catalytic activity">
    <reaction evidence="9 10">
        <text>L-serine + acetyl-CoA = O-acetyl-L-serine + CoA</text>
        <dbReference type="Rhea" id="RHEA:24560"/>
        <dbReference type="ChEBI" id="CHEBI:33384"/>
        <dbReference type="ChEBI" id="CHEBI:57287"/>
        <dbReference type="ChEBI" id="CHEBI:57288"/>
        <dbReference type="ChEBI" id="CHEBI:58340"/>
        <dbReference type="EC" id="2.3.1.30"/>
    </reaction>
</comment>
<dbReference type="eggNOG" id="COG1045">
    <property type="taxonomic scope" value="Bacteria"/>
</dbReference>
<dbReference type="InterPro" id="IPR010493">
    <property type="entry name" value="Ser_AcTrfase_N"/>
</dbReference>
<dbReference type="SUPFAM" id="SSF51161">
    <property type="entry name" value="Trimeric LpxA-like enzymes"/>
    <property type="match status" value="1"/>
</dbReference>
<dbReference type="GO" id="GO:0009001">
    <property type="term" value="F:serine O-acetyltransferase activity"/>
    <property type="evidence" value="ECO:0007669"/>
    <property type="project" value="UniProtKB-EC"/>
</dbReference>
<keyword evidence="5" id="KW-0028">Amino-acid biosynthesis</keyword>
<evidence type="ECO:0000256" key="3">
    <source>
        <dbReference type="ARBA" id="ARBA00013266"/>
    </source>
</evidence>
<dbReference type="InterPro" id="IPR011004">
    <property type="entry name" value="Trimer_LpxA-like_sf"/>
</dbReference>
<dbReference type="PATRIC" id="fig|991905.3.peg.1674"/>
<reference evidence="12 13" key="1">
    <citation type="journal article" date="2011" name="J. Bacteriol.">
        <title>Complete genome sequence of Polymorphum gilvum SL003B-26A1T, a crude oil-degrading bacterium from oil-polluted saline soil.</title>
        <authorList>
            <person name="Li S.G."/>
            <person name="Tang Y.Q."/>
            <person name="Nie Y."/>
            <person name="Cai M."/>
            <person name="Wu X.L."/>
        </authorList>
    </citation>
    <scope>NUCLEOTIDE SEQUENCE [LARGE SCALE GENOMIC DNA]</scope>
    <source>
        <strain evidence="13">LMG 25793 / CGMCC 1.9160 / SL003B-26A1</strain>
    </source>
</reference>